<sequence length="262" mass="30216">MMMFRSLTKLDCTRLARTCTAFYNEAMDIIWADVESFYPFVMCMSLPALEIQIEKVVLVGGTIEITTGFSQEPHPSGRQLFCKHVHRVKRFQDAAKLTTSHLEITYQLTPDALETISRFICQHDKGHGCLFPRLETLTVWGIAGLRKLPKHLPYISRHTLQSVKIDHEDGISTMESSSNMCVDWPEMIPLLHSAWPRLTSLELADWYFTTAGTEKQAVKSENQAMVSWLSIQTYIMEQRNMPQDVYHGFLGRYTDEMVFERI</sequence>
<protein>
    <submittedName>
        <fullName evidence="1">Uncharacterized protein</fullName>
    </submittedName>
</protein>
<name>A0ACB8TSJ4_9APHY</name>
<reference evidence="1" key="1">
    <citation type="journal article" date="2021" name="Environ. Microbiol.">
        <title>Gene family expansions and transcriptome signatures uncover fungal adaptations to wood decay.</title>
        <authorList>
            <person name="Hage H."/>
            <person name="Miyauchi S."/>
            <person name="Viragh M."/>
            <person name="Drula E."/>
            <person name="Min B."/>
            <person name="Chaduli D."/>
            <person name="Navarro D."/>
            <person name="Favel A."/>
            <person name="Norest M."/>
            <person name="Lesage-Meessen L."/>
            <person name="Balint B."/>
            <person name="Merenyi Z."/>
            <person name="de Eugenio L."/>
            <person name="Morin E."/>
            <person name="Martinez A.T."/>
            <person name="Baldrian P."/>
            <person name="Stursova M."/>
            <person name="Martinez M.J."/>
            <person name="Novotny C."/>
            <person name="Magnuson J.K."/>
            <person name="Spatafora J.W."/>
            <person name="Maurice S."/>
            <person name="Pangilinan J."/>
            <person name="Andreopoulos W."/>
            <person name="LaButti K."/>
            <person name="Hundley H."/>
            <person name="Na H."/>
            <person name="Kuo A."/>
            <person name="Barry K."/>
            <person name="Lipzen A."/>
            <person name="Henrissat B."/>
            <person name="Riley R."/>
            <person name="Ahrendt S."/>
            <person name="Nagy L.G."/>
            <person name="Grigoriev I.V."/>
            <person name="Martin F."/>
            <person name="Rosso M.N."/>
        </authorList>
    </citation>
    <scope>NUCLEOTIDE SEQUENCE</scope>
    <source>
        <strain evidence="1">CBS 384.51</strain>
    </source>
</reference>
<evidence type="ECO:0000313" key="1">
    <source>
        <dbReference type="EMBL" id="KAI0085033.1"/>
    </source>
</evidence>
<comment type="caution">
    <text evidence="1">The sequence shown here is derived from an EMBL/GenBank/DDBJ whole genome shotgun (WGS) entry which is preliminary data.</text>
</comment>
<accession>A0ACB8TSJ4</accession>
<proteinExistence type="predicted"/>
<dbReference type="EMBL" id="MU274935">
    <property type="protein sequence ID" value="KAI0085033.1"/>
    <property type="molecule type" value="Genomic_DNA"/>
</dbReference>
<evidence type="ECO:0000313" key="2">
    <source>
        <dbReference type="Proteomes" id="UP001055072"/>
    </source>
</evidence>
<keyword evidence="2" id="KW-1185">Reference proteome</keyword>
<organism evidence="1 2">
    <name type="scientific">Irpex rosettiformis</name>
    <dbReference type="NCBI Taxonomy" id="378272"/>
    <lineage>
        <taxon>Eukaryota</taxon>
        <taxon>Fungi</taxon>
        <taxon>Dikarya</taxon>
        <taxon>Basidiomycota</taxon>
        <taxon>Agaricomycotina</taxon>
        <taxon>Agaricomycetes</taxon>
        <taxon>Polyporales</taxon>
        <taxon>Irpicaceae</taxon>
        <taxon>Irpex</taxon>
    </lineage>
</organism>
<dbReference type="Proteomes" id="UP001055072">
    <property type="component" value="Unassembled WGS sequence"/>
</dbReference>
<gene>
    <name evidence="1" type="ORF">BDY19DRAFT_967691</name>
</gene>